<keyword evidence="6" id="KW-1133">Transmembrane helix</keyword>
<sequence>NQINKSVQHAHEVPCTRTSLLTGIASGFGIGVIRGVSTGVLRATNWAVGTFTFVSLSTW</sequence>
<dbReference type="InterPro" id="IPR022533">
    <property type="entry name" value="Cox20"/>
</dbReference>
<dbReference type="GO" id="GO:0033617">
    <property type="term" value="P:mitochondrial respiratory chain complex IV assembly"/>
    <property type="evidence" value="ECO:0007669"/>
    <property type="project" value="InterPro"/>
</dbReference>
<keyword evidence="10" id="KW-1185">Reference proteome</keyword>
<comment type="similarity">
    <text evidence="2">Belongs to the COX20 family.</text>
</comment>
<keyword evidence="8" id="KW-0472">Membrane</keyword>
<dbReference type="OrthoDB" id="14603at2759"/>
<dbReference type="EMBL" id="KN882025">
    <property type="protein sequence ID" value="KIY46692.1"/>
    <property type="molecule type" value="Genomic_DNA"/>
</dbReference>
<dbReference type="Proteomes" id="UP000054144">
    <property type="component" value="Unassembled WGS sequence"/>
</dbReference>
<keyword evidence="4" id="KW-0812">Transmembrane</keyword>
<evidence type="ECO:0000256" key="1">
    <source>
        <dbReference type="ARBA" id="ARBA00004273"/>
    </source>
</evidence>
<name>A0A0D7A6N8_9AGAR</name>
<gene>
    <name evidence="9" type="ORF">FISHEDRAFT_46787</name>
</gene>
<dbReference type="Pfam" id="PF12597">
    <property type="entry name" value="Cox20"/>
    <property type="match status" value="1"/>
</dbReference>
<evidence type="ECO:0000313" key="9">
    <source>
        <dbReference type="EMBL" id="KIY46692.1"/>
    </source>
</evidence>
<reference evidence="9 10" key="1">
    <citation type="journal article" date="2015" name="Fungal Genet. Biol.">
        <title>Evolution of novel wood decay mechanisms in Agaricales revealed by the genome sequences of Fistulina hepatica and Cylindrobasidium torrendii.</title>
        <authorList>
            <person name="Floudas D."/>
            <person name="Held B.W."/>
            <person name="Riley R."/>
            <person name="Nagy L.G."/>
            <person name="Koehler G."/>
            <person name="Ransdell A.S."/>
            <person name="Younus H."/>
            <person name="Chow J."/>
            <person name="Chiniquy J."/>
            <person name="Lipzen A."/>
            <person name="Tritt A."/>
            <person name="Sun H."/>
            <person name="Haridas S."/>
            <person name="LaButti K."/>
            <person name="Ohm R.A."/>
            <person name="Kues U."/>
            <person name="Blanchette R.A."/>
            <person name="Grigoriev I.V."/>
            <person name="Minto R.E."/>
            <person name="Hibbett D.S."/>
        </authorList>
    </citation>
    <scope>NUCLEOTIDE SEQUENCE [LARGE SCALE GENOMIC DNA]</scope>
    <source>
        <strain evidence="9 10">ATCC 64428</strain>
    </source>
</reference>
<dbReference type="GO" id="GO:0005743">
    <property type="term" value="C:mitochondrial inner membrane"/>
    <property type="evidence" value="ECO:0007669"/>
    <property type="project" value="UniProtKB-SubCell"/>
</dbReference>
<keyword evidence="5" id="KW-0999">Mitochondrion inner membrane</keyword>
<dbReference type="PANTHER" id="PTHR31586:SF1">
    <property type="entry name" value="CYTOCHROME C OXIDASE ASSEMBLY PROTEIN COX20, MITOCHONDRIAL"/>
    <property type="match status" value="1"/>
</dbReference>
<comment type="subcellular location">
    <subcellularLocation>
        <location evidence="1">Mitochondrion inner membrane</location>
    </subcellularLocation>
</comment>
<evidence type="ECO:0000256" key="2">
    <source>
        <dbReference type="ARBA" id="ARBA00009575"/>
    </source>
</evidence>
<keyword evidence="7" id="KW-0496">Mitochondrion</keyword>
<protein>
    <recommendedName>
        <fullName evidence="3">Cytochrome c oxidase assembly protein COX20, mitochondrial</fullName>
    </recommendedName>
</protein>
<evidence type="ECO:0000256" key="6">
    <source>
        <dbReference type="ARBA" id="ARBA00022989"/>
    </source>
</evidence>
<proteinExistence type="inferred from homology"/>
<dbReference type="PANTHER" id="PTHR31586">
    <property type="entry name" value="CYTOCHROME C OXIDASE PROTEIN 20"/>
    <property type="match status" value="1"/>
</dbReference>
<evidence type="ECO:0000256" key="8">
    <source>
        <dbReference type="ARBA" id="ARBA00023136"/>
    </source>
</evidence>
<evidence type="ECO:0000256" key="4">
    <source>
        <dbReference type="ARBA" id="ARBA00022692"/>
    </source>
</evidence>
<evidence type="ECO:0000256" key="5">
    <source>
        <dbReference type="ARBA" id="ARBA00022792"/>
    </source>
</evidence>
<organism evidence="9 10">
    <name type="scientific">Fistulina hepatica ATCC 64428</name>
    <dbReference type="NCBI Taxonomy" id="1128425"/>
    <lineage>
        <taxon>Eukaryota</taxon>
        <taxon>Fungi</taxon>
        <taxon>Dikarya</taxon>
        <taxon>Basidiomycota</taxon>
        <taxon>Agaricomycotina</taxon>
        <taxon>Agaricomycetes</taxon>
        <taxon>Agaricomycetidae</taxon>
        <taxon>Agaricales</taxon>
        <taxon>Fistulinaceae</taxon>
        <taxon>Fistulina</taxon>
    </lineage>
</organism>
<evidence type="ECO:0000313" key="10">
    <source>
        <dbReference type="Proteomes" id="UP000054144"/>
    </source>
</evidence>
<evidence type="ECO:0000256" key="7">
    <source>
        <dbReference type="ARBA" id="ARBA00023128"/>
    </source>
</evidence>
<feature type="non-terminal residue" evidence="9">
    <location>
        <position position="1"/>
    </location>
</feature>
<accession>A0A0D7A6N8</accession>
<dbReference type="AlphaFoldDB" id="A0A0D7A6N8"/>
<evidence type="ECO:0000256" key="3">
    <source>
        <dbReference type="ARBA" id="ARBA00017689"/>
    </source>
</evidence>